<evidence type="ECO:0000313" key="4">
    <source>
        <dbReference type="EMBL" id="SCC19692.1"/>
    </source>
</evidence>
<dbReference type="Gene3D" id="3.10.105.10">
    <property type="entry name" value="Dipeptide-binding Protein, Domain 3"/>
    <property type="match status" value="1"/>
</dbReference>
<dbReference type="Proteomes" id="UP000199698">
    <property type="component" value="Unassembled WGS sequence"/>
</dbReference>
<dbReference type="SUPFAM" id="SSF53850">
    <property type="entry name" value="Periplasmic binding protein-like II"/>
    <property type="match status" value="1"/>
</dbReference>
<name>A0A1C4CKU9_9GAMM</name>
<dbReference type="InterPro" id="IPR030678">
    <property type="entry name" value="Peptide/Ni-bd"/>
</dbReference>
<dbReference type="PIRSF" id="PIRSF002741">
    <property type="entry name" value="MppA"/>
    <property type="match status" value="1"/>
</dbReference>
<gene>
    <name evidence="4" type="ORF">GA0061080_104110</name>
</gene>
<dbReference type="PANTHER" id="PTHR30290">
    <property type="entry name" value="PERIPLASMIC BINDING COMPONENT OF ABC TRANSPORTER"/>
    <property type="match status" value="1"/>
</dbReference>
<accession>A0A1C4CKU9</accession>
<evidence type="ECO:0000313" key="5">
    <source>
        <dbReference type="Proteomes" id="UP000199698"/>
    </source>
</evidence>
<keyword evidence="5" id="KW-1185">Reference proteome</keyword>
<dbReference type="GO" id="GO:1904680">
    <property type="term" value="F:peptide transmembrane transporter activity"/>
    <property type="evidence" value="ECO:0007669"/>
    <property type="project" value="TreeGrafter"/>
</dbReference>
<dbReference type="Pfam" id="PF00496">
    <property type="entry name" value="SBP_bac_5"/>
    <property type="match status" value="1"/>
</dbReference>
<dbReference type="GO" id="GO:0042884">
    <property type="term" value="P:microcin transport"/>
    <property type="evidence" value="ECO:0007669"/>
    <property type="project" value="TreeGrafter"/>
</dbReference>
<evidence type="ECO:0000256" key="2">
    <source>
        <dbReference type="SAM" id="SignalP"/>
    </source>
</evidence>
<dbReference type="PANTHER" id="PTHR30290:SF64">
    <property type="entry name" value="ABC TRANSPORTER PERIPLASMIC BINDING PROTEIN"/>
    <property type="match status" value="1"/>
</dbReference>
<feature type="chain" id="PRO_5008689982" evidence="2">
    <location>
        <begin position="31"/>
        <end position="652"/>
    </location>
</feature>
<evidence type="ECO:0000256" key="1">
    <source>
        <dbReference type="ARBA" id="ARBA00022729"/>
    </source>
</evidence>
<evidence type="ECO:0000259" key="3">
    <source>
        <dbReference type="Pfam" id="PF00496"/>
    </source>
</evidence>
<dbReference type="InterPro" id="IPR039424">
    <property type="entry name" value="SBP_5"/>
</dbReference>
<sequence>MISRIKQPIKILFILSYLSGMVVCSAPVFADEEQSVHPQSEFQTEVEVSVNPQTELPDNDLIDIIGPHRSHEVIYHKTIYSLSGNPKYPDHFQHLDYVNPDAPKGGVIKLAEVGSFDNLNRFASRGAPERNSGSLYDSLFTNTADDISSFYPLIATSITYSDSYRWAEVTINSNARFQDGKPITAHDVEFTFNKFMTEGVPPYRVYNKGITVKAIDDHHVRVDIPDSDREKLFSFVGSMRVMPKHFWKDHDLSEPLTTPPIGSGPYYISEYKLGQYVVYRRNPNYWARDLPINKGLDNFDEKRIDYYMDDNVSLEAFKAGEYDLRAEDQPKNWFTQYQGRYFDSNHIIKQEKPVQTATDTKWLAFNLQKDLFKDIKVREAITLAFDFEWLNHAFYYDSYKRPYSFFENTIYAATGTPSEQELKWLNAYKDIIPKSAFGNAYYVPKSDGLGFNRDNLLKAAELLKQAGWEVKDGKLINTKTQQPFEFELISYLGSDIKYAIPFQQNLARLGITMNITLLDSAQQLRRVRERDYDMVARDYYAVNYPSSSLLVLWGSEYLNSSWNASGLHNKAIDAIIAEIIKNVDNQEELVPLGRALDRILTQEYPMIPMWYNSKTYYAYWNKFGQPAIQPTYAIGIDSWWYDANKAASLPKN</sequence>
<dbReference type="EMBL" id="FMBA01000041">
    <property type="protein sequence ID" value="SCC19692.1"/>
    <property type="molecule type" value="Genomic_DNA"/>
</dbReference>
<dbReference type="AlphaFoldDB" id="A0A1C4CKU9"/>
<organism evidence="4 5">
    <name type="scientific">Gilliamella intestini</name>
    <dbReference type="NCBI Taxonomy" id="1798183"/>
    <lineage>
        <taxon>Bacteria</taxon>
        <taxon>Pseudomonadati</taxon>
        <taxon>Pseudomonadota</taxon>
        <taxon>Gammaproteobacteria</taxon>
        <taxon>Orbales</taxon>
        <taxon>Orbaceae</taxon>
        <taxon>Gilliamella</taxon>
    </lineage>
</organism>
<feature type="domain" description="Solute-binding protein family 5" evidence="3">
    <location>
        <begin position="150"/>
        <end position="556"/>
    </location>
</feature>
<dbReference type="Gene3D" id="3.40.190.10">
    <property type="entry name" value="Periplasmic binding protein-like II"/>
    <property type="match status" value="1"/>
</dbReference>
<dbReference type="GO" id="GO:0043190">
    <property type="term" value="C:ATP-binding cassette (ABC) transporter complex"/>
    <property type="evidence" value="ECO:0007669"/>
    <property type="project" value="InterPro"/>
</dbReference>
<dbReference type="STRING" id="1798183.GA0061080_104110"/>
<dbReference type="InterPro" id="IPR000914">
    <property type="entry name" value="SBP_5_dom"/>
</dbReference>
<dbReference type="GO" id="GO:0030288">
    <property type="term" value="C:outer membrane-bounded periplasmic space"/>
    <property type="evidence" value="ECO:0007669"/>
    <property type="project" value="TreeGrafter"/>
</dbReference>
<proteinExistence type="predicted"/>
<dbReference type="GO" id="GO:0015833">
    <property type="term" value="P:peptide transport"/>
    <property type="evidence" value="ECO:0007669"/>
    <property type="project" value="TreeGrafter"/>
</dbReference>
<reference evidence="5" key="1">
    <citation type="submission" date="2016-08" db="EMBL/GenBank/DDBJ databases">
        <authorList>
            <person name="Varghese N."/>
            <person name="Submissions Spin"/>
        </authorList>
    </citation>
    <scope>NUCLEOTIDE SEQUENCE [LARGE SCALE GENOMIC DNA]</scope>
    <source>
        <strain evidence="5">R-53144</strain>
    </source>
</reference>
<dbReference type="RefSeq" id="WP_209435799.1">
    <property type="nucleotide sequence ID" value="NZ_FMBA01000041.1"/>
</dbReference>
<protein>
    <submittedName>
        <fullName evidence="4">Microcin C transport system substrate-binding protein</fullName>
    </submittedName>
</protein>
<dbReference type="CDD" id="cd08497">
    <property type="entry name" value="MbnE-like"/>
    <property type="match status" value="1"/>
</dbReference>
<feature type="signal peptide" evidence="2">
    <location>
        <begin position="1"/>
        <end position="30"/>
    </location>
</feature>
<keyword evidence="1 2" id="KW-0732">Signal</keyword>